<reference evidence="3" key="2">
    <citation type="submission" date="2020-09" db="EMBL/GenBank/DDBJ databases">
        <authorList>
            <person name="Sun Q."/>
            <person name="Ohkuma M."/>
        </authorList>
    </citation>
    <scope>NUCLEOTIDE SEQUENCE</scope>
    <source>
        <strain evidence="3">JCM 4714</strain>
    </source>
</reference>
<organism evidence="3 4">
    <name type="scientific">Streptomyces alanosinicus</name>
    <dbReference type="NCBI Taxonomy" id="68171"/>
    <lineage>
        <taxon>Bacteria</taxon>
        <taxon>Bacillati</taxon>
        <taxon>Actinomycetota</taxon>
        <taxon>Actinomycetes</taxon>
        <taxon>Kitasatosporales</taxon>
        <taxon>Streptomycetaceae</taxon>
        <taxon>Streptomyces</taxon>
    </lineage>
</organism>
<feature type="domain" description="AprA winged helix" evidence="2">
    <location>
        <begin position="45"/>
        <end position="137"/>
    </location>
</feature>
<dbReference type="InterPro" id="IPR029063">
    <property type="entry name" value="SAM-dependent_MTases_sf"/>
</dbReference>
<dbReference type="Proteomes" id="UP000655443">
    <property type="component" value="Unassembled WGS sequence"/>
</dbReference>
<feature type="domain" description="AprA-like MT2-like" evidence="1">
    <location>
        <begin position="149"/>
        <end position="411"/>
    </location>
</feature>
<dbReference type="EMBL" id="BMVG01000031">
    <property type="protein sequence ID" value="GHE12101.1"/>
    <property type="molecule type" value="Genomic_DNA"/>
</dbReference>
<evidence type="ECO:0000313" key="4">
    <source>
        <dbReference type="Proteomes" id="UP000655443"/>
    </source>
</evidence>
<dbReference type="RefSeq" id="WP_229882226.1">
    <property type="nucleotide sequence ID" value="NZ_BMVG01000031.1"/>
</dbReference>
<dbReference type="SUPFAM" id="SSF53335">
    <property type="entry name" value="S-adenosyl-L-methionine-dependent methyltransferases"/>
    <property type="match status" value="1"/>
</dbReference>
<protein>
    <submittedName>
        <fullName evidence="3">Uncharacterized protein</fullName>
    </submittedName>
</protein>
<dbReference type="Pfam" id="PF23525">
    <property type="entry name" value="Methyltransf_36"/>
    <property type="match status" value="1"/>
</dbReference>
<evidence type="ECO:0000259" key="2">
    <source>
        <dbReference type="Pfam" id="PF23589"/>
    </source>
</evidence>
<sequence>MLFADHDPEAEEELVVVRDLMRAEWHVPAGLRPVAPRLQVLAHLDGHITAPLMVHLTKQSLLNPATESIPFAVDCANPRALKTACEILAQQGWVIVDDGVARVTPLGAVAAAYARQYWHPVSYLPTLRNVENLLFGDPSTVVAALGEDAHLDRELDIVFSGDVFTATCSEPFLDVCLPLFDSSDLDRQPALVIDSGCGDGTLLHTLHTAIRERTARGTRLHERPLLMVGVEPSPVARRITDERLAGVGIPHLVIDGDITDPYSLGRALAEHGLDATDALHVSKSVIHDRNFRAGRPDTVPHTGRSPRMLRFFAAPDGQAVSPDAMARDLAAHFRSWRHLARRHGLVVIEAHAVDVTRAASVNGSTLASDLDATHGYSHQYPVEPAVFAWAAEVAGFHSLRHHELGVVNSGHTMLTIDHFTTREER</sequence>
<name>A0A918YQX5_9ACTN</name>
<evidence type="ECO:0000313" key="3">
    <source>
        <dbReference type="EMBL" id="GHE12101.1"/>
    </source>
</evidence>
<comment type="caution">
    <text evidence="3">The sequence shown here is derived from an EMBL/GenBank/DDBJ whole genome shotgun (WGS) entry which is preliminary data.</text>
</comment>
<dbReference type="Pfam" id="PF23589">
    <property type="entry name" value="WHD_AprA"/>
    <property type="match status" value="1"/>
</dbReference>
<proteinExistence type="predicted"/>
<dbReference type="InterPro" id="IPR056393">
    <property type="entry name" value="AprA-like_MT2"/>
</dbReference>
<reference evidence="3" key="1">
    <citation type="journal article" date="2014" name="Int. J. Syst. Evol. Microbiol.">
        <title>Complete genome sequence of Corynebacterium casei LMG S-19264T (=DSM 44701T), isolated from a smear-ripened cheese.</title>
        <authorList>
            <consortium name="US DOE Joint Genome Institute (JGI-PGF)"/>
            <person name="Walter F."/>
            <person name="Albersmeier A."/>
            <person name="Kalinowski J."/>
            <person name="Ruckert C."/>
        </authorList>
    </citation>
    <scope>NUCLEOTIDE SEQUENCE</scope>
    <source>
        <strain evidence="3">JCM 4714</strain>
    </source>
</reference>
<accession>A0A918YQX5</accession>
<dbReference type="InterPro" id="IPR056395">
    <property type="entry name" value="WH_AprA"/>
</dbReference>
<gene>
    <name evidence="3" type="ORF">GCM10010339_74260</name>
</gene>
<dbReference type="AlphaFoldDB" id="A0A918YQX5"/>
<evidence type="ECO:0000259" key="1">
    <source>
        <dbReference type="Pfam" id="PF23525"/>
    </source>
</evidence>
<keyword evidence="4" id="KW-1185">Reference proteome</keyword>